<evidence type="ECO:0000313" key="3">
    <source>
        <dbReference type="Proteomes" id="UP000182573"/>
    </source>
</evidence>
<proteinExistence type="predicted"/>
<name>A0A1H2Q176_HALVA</name>
<dbReference type="Proteomes" id="UP000182573">
    <property type="component" value="Unassembled WGS sequence"/>
</dbReference>
<gene>
    <name evidence="2" type="ORF">SAMN05443574_1013</name>
</gene>
<dbReference type="EMBL" id="FNOF01000001">
    <property type="protein sequence ID" value="SDW00871.1"/>
    <property type="molecule type" value="Genomic_DNA"/>
</dbReference>
<feature type="region of interest" description="Disordered" evidence="1">
    <location>
        <begin position="50"/>
        <end position="73"/>
    </location>
</feature>
<reference evidence="2 3" key="1">
    <citation type="submission" date="2016-10" db="EMBL/GenBank/DDBJ databases">
        <authorList>
            <person name="de Groot N.N."/>
        </authorList>
    </citation>
    <scope>NUCLEOTIDE SEQUENCE [LARGE SCALE GENOMIC DNA]</scope>
    <source>
        <strain evidence="2 3">DSM 3756</strain>
    </source>
</reference>
<protein>
    <submittedName>
        <fullName evidence="2">Uncharacterized protein</fullName>
    </submittedName>
</protein>
<organism evidence="2 3">
    <name type="scientific">Haloarcula vallismortis</name>
    <name type="common">Halobacterium vallismortis</name>
    <dbReference type="NCBI Taxonomy" id="28442"/>
    <lineage>
        <taxon>Archaea</taxon>
        <taxon>Methanobacteriati</taxon>
        <taxon>Methanobacteriota</taxon>
        <taxon>Stenosarchaea group</taxon>
        <taxon>Halobacteria</taxon>
        <taxon>Halobacteriales</taxon>
        <taxon>Haloarculaceae</taxon>
        <taxon>Haloarcula</taxon>
    </lineage>
</organism>
<dbReference type="RefSeq" id="WP_004518231.1">
    <property type="nucleotide sequence ID" value="NZ_FNOF01000001.1"/>
</dbReference>
<dbReference type="AlphaFoldDB" id="A0A1H2Q176"/>
<evidence type="ECO:0000313" key="2">
    <source>
        <dbReference type="EMBL" id="SDW00871.1"/>
    </source>
</evidence>
<sequence length="195" mass="20311">MRLNRRSVLLGLGTISATVGGAFGSGAFSSVEATRTVDLNTSDDSDALLGFEPNGDPNNIIDTEDTSGDTATDGGDSVIKLQQKDLNQNATTKFNDALKVVNRGDKDVGVSVDNTGNTSYIGDGKLLDIQHGGNSIVGNGDSGRGYAADLASDDGNGNPGNVTLTIVINLQENIDENIDNVSEIVFAARQKDYDV</sequence>
<accession>A0A1H2Q176</accession>
<evidence type="ECO:0000256" key="1">
    <source>
        <dbReference type="SAM" id="MobiDB-lite"/>
    </source>
</evidence>
<dbReference type="STRING" id="28442.SAMN05443574_1013"/>